<dbReference type="SMART" id="SM00267">
    <property type="entry name" value="GGDEF"/>
    <property type="match status" value="1"/>
</dbReference>
<evidence type="ECO:0000313" key="5">
    <source>
        <dbReference type="EMBL" id="ASN23112.1"/>
    </source>
</evidence>
<dbReference type="RefSeq" id="WP_039654555.1">
    <property type="nucleotide sequence ID" value="NZ_CP021080.1"/>
</dbReference>
<dbReference type="SUPFAM" id="SSF55785">
    <property type="entry name" value="PYP-like sensor domain (PAS domain)"/>
    <property type="match status" value="1"/>
</dbReference>
<dbReference type="InterPro" id="IPR035919">
    <property type="entry name" value="EAL_sf"/>
</dbReference>
<dbReference type="SMART" id="SM00091">
    <property type="entry name" value="PAS"/>
    <property type="match status" value="1"/>
</dbReference>
<dbReference type="CDD" id="cd01949">
    <property type="entry name" value="GGDEF"/>
    <property type="match status" value="1"/>
</dbReference>
<dbReference type="Gene3D" id="3.30.70.270">
    <property type="match status" value="1"/>
</dbReference>
<accession>A0A221NT70</accession>
<sequence length="714" mass="78275">MSAEPDGPEDRLRRLTTIWSRALFPVTSTSLTRMEFEEQLLPLASRLNELLRARGFDADGAKAVGAALVNAHCTDPEALVRTLDCVDAYLVLYCGEDGLQEELRLRSSRLQHAMAAGYAQALRERTLAEQEAIAQAALRAQGVVAQALHASEARFRAVFEGAAIGIGIADLDGNVLQVNEALLRMFGLSEPSLRGRRVLDWTHHEDAPQTWKLYDELVRGEREHYHVEKAFNRPDGTVLWTNLTVSLLRDADGKPQYQLALMEDTTERRLLNLRLRYEATHDALTGLPNRTLFFERLEKALGAGEGQRFGLCYLDLDGFKTINDSLGHAAGDRLLVEVADRLQSCATAPGEMVARLGGDEFVALTTGPGTERTVDELAERIMSALVTPIGIDGRDLMVRGSLGIVEGPAGERTPAEVLRSADITMYRAKSAGGNRCELADPEADARAITRHGLTTALPTALERGEFFIEYQPLVHLGDGSVRGAEALVRWLHPQHGVLGPDRFIPLAEHTGLIVPLGRWVLEESIRQARAWRERHEDRTAGEPLRINVNLSPCQLSHPGLVQDTVDILERAGVAPDALCLEVTETALIGADDDLLKPLHRLAEMGVDIALDDFGTGYSNLANLRRLPVRVLKLDRSFTQGMQQFPADPVDLKIVEGIVSLAHSLDLAVTVEGVETGAQAEQLRILGCDTAQGWYYARPGPPERLHDLALVDATG</sequence>
<evidence type="ECO:0000313" key="6">
    <source>
        <dbReference type="Proteomes" id="UP000031501"/>
    </source>
</evidence>
<dbReference type="InterPro" id="IPR043128">
    <property type="entry name" value="Rev_trsase/Diguanyl_cyclase"/>
</dbReference>
<dbReference type="InterPro" id="IPR052155">
    <property type="entry name" value="Biofilm_reg_signaling"/>
</dbReference>
<dbReference type="PROSITE" id="PS50883">
    <property type="entry name" value="EAL"/>
    <property type="match status" value="1"/>
</dbReference>
<feature type="domain" description="EAL" evidence="3">
    <location>
        <begin position="450"/>
        <end position="712"/>
    </location>
</feature>
<dbReference type="InterPro" id="IPR000014">
    <property type="entry name" value="PAS"/>
</dbReference>
<dbReference type="AlphaFoldDB" id="A0A221NT70"/>
<dbReference type="CDD" id="cd00130">
    <property type="entry name" value="PAS"/>
    <property type="match status" value="1"/>
</dbReference>
<dbReference type="Gene3D" id="3.30.450.20">
    <property type="entry name" value="PAS domain"/>
    <property type="match status" value="1"/>
</dbReference>
<dbReference type="SMART" id="SM00086">
    <property type="entry name" value="PAC"/>
    <property type="match status" value="1"/>
</dbReference>
<keyword evidence="6" id="KW-1185">Reference proteome</keyword>
<reference evidence="5" key="1">
    <citation type="submission" date="2017-07" db="EMBL/GenBank/DDBJ databases">
        <title>Genome sequence of Streptomyces pluripotens MUSC 137T.</title>
        <authorList>
            <person name="Ser H.-L."/>
            <person name="Lee L.-H."/>
        </authorList>
    </citation>
    <scope>NUCLEOTIDE SEQUENCE [LARGE SCALE GENOMIC DNA]</scope>
    <source>
        <strain evidence="5">MUSC 137</strain>
    </source>
</reference>
<name>A0A221NT70_9ACTN</name>
<dbReference type="InterPro" id="IPR001633">
    <property type="entry name" value="EAL_dom"/>
</dbReference>
<dbReference type="InterPro" id="IPR000700">
    <property type="entry name" value="PAS-assoc_C"/>
</dbReference>
<dbReference type="InterPro" id="IPR001610">
    <property type="entry name" value="PAC"/>
</dbReference>
<feature type="domain" description="PAC" evidence="2">
    <location>
        <begin position="225"/>
        <end position="277"/>
    </location>
</feature>
<dbReference type="OrthoDB" id="23692at2"/>
<evidence type="ECO:0000259" key="1">
    <source>
        <dbReference type="PROSITE" id="PS50112"/>
    </source>
</evidence>
<dbReference type="EMBL" id="CP022433">
    <property type="protein sequence ID" value="ASN23112.1"/>
    <property type="molecule type" value="Genomic_DNA"/>
</dbReference>
<dbReference type="KEGG" id="splu:LK06_001610"/>
<protein>
    <submittedName>
        <fullName evidence="5">GGDEF domain-containing protein</fullName>
    </submittedName>
</protein>
<dbReference type="SUPFAM" id="SSF55073">
    <property type="entry name" value="Nucleotide cyclase"/>
    <property type="match status" value="1"/>
</dbReference>
<dbReference type="PANTHER" id="PTHR44757:SF2">
    <property type="entry name" value="BIOFILM ARCHITECTURE MAINTENANCE PROTEIN MBAA"/>
    <property type="match status" value="1"/>
</dbReference>
<evidence type="ECO:0000259" key="2">
    <source>
        <dbReference type="PROSITE" id="PS50113"/>
    </source>
</evidence>
<dbReference type="InterPro" id="IPR013767">
    <property type="entry name" value="PAS_fold"/>
</dbReference>
<dbReference type="InterPro" id="IPR035965">
    <property type="entry name" value="PAS-like_dom_sf"/>
</dbReference>
<feature type="domain" description="GGDEF" evidence="4">
    <location>
        <begin position="307"/>
        <end position="441"/>
    </location>
</feature>
<dbReference type="PROSITE" id="PS50887">
    <property type="entry name" value="GGDEF"/>
    <property type="match status" value="1"/>
</dbReference>
<dbReference type="Proteomes" id="UP000031501">
    <property type="component" value="Chromosome"/>
</dbReference>
<dbReference type="InterPro" id="IPR000160">
    <property type="entry name" value="GGDEF_dom"/>
</dbReference>
<dbReference type="SUPFAM" id="SSF141868">
    <property type="entry name" value="EAL domain-like"/>
    <property type="match status" value="1"/>
</dbReference>
<dbReference type="PANTHER" id="PTHR44757">
    <property type="entry name" value="DIGUANYLATE CYCLASE DGCP"/>
    <property type="match status" value="1"/>
</dbReference>
<dbReference type="GO" id="GO:0006355">
    <property type="term" value="P:regulation of DNA-templated transcription"/>
    <property type="evidence" value="ECO:0007669"/>
    <property type="project" value="InterPro"/>
</dbReference>
<dbReference type="CDD" id="cd01948">
    <property type="entry name" value="EAL"/>
    <property type="match status" value="1"/>
</dbReference>
<dbReference type="Gene3D" id="3.20.20.450">
    <property type="entry name" value="EAL domain"/>
    <property type="match status" value="1"/>
</dbReference>
<dbReference type="SMART" id="SM00052">
    <property type="entry name" value="EAL"/>
    <property type="match status" value="1"/>
</dbReference>
<dbReference type="PROSITE" id="PS50112">
    <property type="entry name" value="PAS"/>
    <property type="match status" value="1"/>
</dbReference>
<dbReference type="Pfam" id="PF00563">
    <property type="entry name" value="EAL"/>
    <property type="match status" value="1"/>
</dbReference>
<gene>
    <name evidence="5" type="ORF">LK07_02695</name>
</gene>
<feature type="domain" description="PAS" evidence="1">
    <location>
        <begin position="151"/>
        <end position="221"/>
    </location>
</feature>
<dbReference type="PROSITE" id="PS50113">
    <property type="entry name" value="PAC"/>
    <property type="match status" value="1"/>
</dbReference>
<dbReference type="InterPro" id="IPR029787">
    <property type="entry name" value="Nucleotide_cyclase"/>
</dbReference>
<dbReference type="NCBIfam" id="TIGR00254">
    <property type="entry name" value="GGDEF"/>
    <property type="match status" value="1"/>
</dbReference>
<dbReference type="NCBIfam" id="TIGR00229">
    <property type="entry name" value="sensory_box"/>
    <property type="match status" value="1"/>
</dbReference>
<organism evidence="5 6">
    <name type="scientific">Streptomyces pluripotens</name>
    <dbReference type="NCBI Taxonomy" id="1355015"/>
    <lineage>
        <taxon>Bacteria</taxon>
        <taxon>Bacillati</taxon>
        <taxon>Actinomycetota</taxon>
        <taxon>Actinomycetes</taxon>
        <taxon>Kitasatosporales</taxon>
        <taxon>Streptomycetaceae</taxon>
        <taxon>Streptomyces</taxon>
    </lineage>
</organism>
<evidence type="ECO:0000259" key="3">
    <source>
        <dbReference type="PROSITE" id="PS50883"/>
    </source>
</evidence>
<dbReference type="STRING" id="1355015.LK06_001610"/>
<dbReference type="Pfam" id="PF00990">
    <property type="entry name" value="GGDEF"/>
    <property type="match status" value="1"/>
</dbReference>
<proteinExistence type="predicted"/>
<dbReference type="Pfam" id="PF00989">
    <property type="entry name" value="PAS"/>
    <property type="match status" value="1"/>
</dbReference>
<evidence type="ECO:0000259" key="4">
    <source>
        <dbReference type="PROSITE" id="PS50887"/>
    </source>
</evidence>